<name>A0ABN0TNV7_9GAMM</name>
<dbReference type="EMBL" id="BAAADG010000005">
    <property type="protein sequence ID" value="GAA0226073.1"/>
    <property type="molecule type" value="Genomic_DNA"/>
</dbReference>
<dbReference type="Proteomes" id="UP001501476">
    <property type="component" value="Unassembled WGS sequence"/>
</dbReference>
<protein>
    <submittedName>
        <fullName evidence="1">Uncharacterized protein</fullName>
    </submittedName>
</protein>
<reference evidence="1 2" key="1">
    <citation type="journal article" date="2019" name="Int. J. Syst. Evol. Microbiol.">
        <title>The Global Catalogue of Microorganisms (GCM) 10K type strain sequencing project: providing services to taxonomists for standard genome sequencing and annotation.</title>
        <authorList>
            <consortium name="The Broad Institute Genomics Platform"/>
            <consortium name="The Broad Institute Genome Sequencing Center for Infectious Disease"/>
            <person name="Wu L."/>
            <person name="Ma J."/>
        </authorList>
    </citation>
    <scope>NUCLEOTIDE SEQUENCE [LARGE SCALE GENOMIC DNA]</scope>
    <source>
        <strain evidence="1 2">JCM 6886</strain>
    </source>
</reference>
<organism evidence="1 2">
    <name type="scientific">Methylophaga marina</name>
    <dbReference type="NCBI Taxonomy" id="45495"/>
    <lineage>
        <taxon>Bacteria</taxon>
        <taxon>Pseudomonadati</taxon>
        <taxon>Pseudomonadota</taxon>
        <taxon>Gammaproteobacteria</taxon>
        <taxon>Thiotrichales</taxon>
        <taxon>Piscirickettsiaceae</taxon>
        <taxon>Methylophaga</taxon>
    </lineage>
</organism>
<sequence>MKPQSPKIQNTDNSTIPKSTELADSSKKLLVYIINKKTMNEKIMYVVNPQYFFQRMPMPDNDDNPAIANTSIVNGNVYSLIIIA</sequence>
<gene>
    <name evidence="1" type="ORF">GCM10008964_17060</name>
</gene>
<accession>A0ABN0TNV7</accession>
<evidence type="ECO:0000313" key="1">
    <source>
        <dbReference type="EMBL" id="GAA0226073.1"/>
    </source>
</evidence>
<comment type="caution">
    <text evidence="1">The sequence shown here is derived from an EMBL/GenBank/DDBJ whole genome shotgun (WGS) entry which is preliminary data.</text>
</comment>
<proteinExistence type="predicted"/>
<keyword evidence="2" id="KW-1185">Reference proteome</keyword>
<evidence type="ECO:0000313" key="2">
    <source>
        <dbReference type="Proteomes" id="UP001501476"/>
    </source>
</evidence>